<sequence length="75" mass="8067">MQSIPRAKVTNCENVMTSMLSQANQEGQQDKAYSVSIRLNALAIIIVKNQLSPAATSELLMKEAAKYEAQAVGGL</sequence>
<dbReference type="AlphaFoldDB" id="A0A286BTU9"/>
<dbReference type="EMBL" id="OCMY01000001">
    <property type="protein sequence ID" value="SOD37585.1"/>
    <property type="molecule type" value="Genomic_DNA"/>
</dbReference>
<organism evidence="1 2">
    <name type="scientific">Candidatus Pantoea floridensis</name>
    <dbReference type="NCBI Taxonomy" id="1938870"/>
    <lineage>
        <taxon>Bacteria</taxon>
        <taxon>Pseudomonadati</taxon>
        <taxon>Pseudomonadota</taxon>
        <taxon>Gammaproteobacteria</taxon>
        <taxon>Enterobacterales</taxon>
        <taxon>Erwiniaceae</taxon>
        <taxon>Pantoea</taxon>
    </lineage>
</organism>
<name>A0A286BTU9_9GAMM</name>
<dbReference type="Pfam" id="PF10809">
    <property type="entry name" value="DUF2732"/>
    <property type="match status" value="1"/>
</dbReference>
<dbReference type="InterPro" id="IPR020126">
    <property type="entry name" value="DUF2732"/>
</dbReference>
<gene>
    <name evidence="1" type="ORF">SAMN06273570_1945</name>
</gene>
<reference evidence="2" key="1">
    <citation type="submission" date="2017-09" db="EMBL/GenBank/DDBJ databases">
        <authorList>
            <person name="Varghese N."/>
            <person name="Submissions S."/>
        </authorList>
    </citation>
    <scope>NUCLEOTIDE SEQUENCE [LARGE SCALE GENOMIC DNA]</scope>
    <source>
        <strain evidence="2">JKS000234</strain>
    </source>
</reference>
<evidence type="ECO:0000313" key="2">
    <source>
        <dbReference type="Proteomes" id="UP000219271"/>
    </source>
</evidence>
<proteinExistence type="predicted"/>
<dbReference type="Proteomes" id="UP000219271">
    <property type="component" value="Unassembled WGS sequence"/>
</dbReference>
<evidence type="ECO:0000313" key="1">
    <source>
        <dbReference type="EMBL" id="SOD37585.1"/>
    </source>
</evidence>
<protein>
    <submittedName>
        <fullName evidence="1">Uncharacterized protein</fullName>
    </submittedName>
</protein>
<keyword evidence="2" id="KW-1185">Reference proteome</keyword>
<dbReference type="RefSeq" id="WP_097095615.1">
    <property type="nucleotide sequence ID" value="NZ_OCMY01000001.1"/>
</dbReference>
<accession>A0A286BTU9</accession>